<organism evidence="1 2">
    <name type="scientific">Rhinopithecimicrobium faecis</name>
    <dbReference type="NCBI Taxonomy" id="2820698"/>
    <lineage>
        <taxon>Bacteria</taxon>
        <taxon>Pseudomonadati</taxon>
        <taxon>Bacteroidota</taxon>
        <taxon>Sphingobacteriia</taxon>
        <taxon>Sphingobacteriales</taxon>
        <taxon>Sphingobacteriaceae</taxon>
        <taxon>Rhinopithecimicrobium</taxon>
    </lineage>
</organism>
<comment type="caution">
    <text evidence="1">The sequence shown here is derived from an EMBL/GenBank/DDBJ whole genome shotgun (WGS) entry which is preliminary data.</text>
</comment>
<dbReference type="InterPro" id="IPR007351">
    <property type="entry name" value="YjbR"/>
</dbReference>
<dbReference type="Gene3D" id="3.90.1150.30">
    <property type="match status" value="1"/>
</dbReference>
<dbReference type="PANTHER" id="PTHR35145:SF1">
    <property type="entry name" value="CYTOPLASMIC PROTEIN"/>
    <property type="match status" value="1"/>
</dbReference>
<evidence type="ECO:0000313" key="1">
    <source>
        <dbReference type="EMBL" id="MBP3942477.1"/>
    </source>
</evidence>
<dbReference type="SUPFAM" id="SSF142906">
    <property type="entry name" value="YjbR-like"/>
    <property type="match status" value="1"/>
</dbReference>
<dbReference type="RefSeq" id="WP_353545959.1">
    <property type="nucleotide sequence ID" value="NZ_JAGKSB010000002.1"/>
</dbReference>
<dbReference type="EMBL" id="JAGKSB010000002">
    <property type="protein sequence ID" value="MBP3942477.1"/>
    <property type="molecule type" value="Genomic_DNA"/>
</dbReference>
<keyword evidence="2" id="KW-1185">Reference proteome</keyword>
<keyword evidence="1" id="KW-0238">DNA-binding</keyword>
<proteinExistence type="predicted"/>
<dbReference type="AlphaFoldDB" id="A0A8T4HAJ5"/>
<dbReference type="Proteomes" id="UP000679691">
    <property type="component" value="Unassembled WGS sequence"/>
</dbReference>
<gene>
    <name evidence="1" type="ORF">J5U18_02670</name>
</gene>
<accession>A0A8T4HAJ5</accession>
<reference evidence="1" key="1">
    <citation type="submission" date="2021-03" db="EMBL/GenBank/DDBJ databases">
        <authorList>
            <person name="Lu T."/>
            <person name="Wang Q."/>
            <person name="Han X."/>
        </authorList>
    </citation>
    <scope>NUCLEOTIDE SEQUENCE</scope>
    <source>
        <strain evidence="1">WQ 2009</strain>
    </source>
</reference>
<dbReference type="InterPro" id="IPR058532">
    <property type="entry name" value="YjbR/MT2646/Rv2570-like"/>
</dbReference>
<evidence type="ECO:0000313" key="2">
    <source>
        <dbReference type="Proteomes" id="UP000679691"/>
    </source>
</evidence>
<dbReference type="GO" id="GO:0003677">
    <property type="term" value="F:DNA binding"/>
    <property type="evidence" value="ECO:0007669"/>
    <property type="project" value="UniProtKB-KW"/>
</dbReference>
<name>A0A8T4HAJ5_9SPHI</name>
<dbReference type="Pfam" id="PF04237">
    <property type="entry name" value="YjbR"/>
    <property type="match status" value="1"/>
</dbReference>
<protein>
    <submittedName>
        <fullName evidence="1">MmcQ/YjbR family DNA-binding protein</fullName>
    </submittedName>
</protein>
<dbReference type="InterPro" id="IPR038056">
    <property type="entry name" value="YjbR-like_sf"/>
</dbReference>
<dbReference type="PANTHER" id="PTHR35145">
    <property type="entry name" value="CYTOPLASMIC PROTEIN-RELATED"/>
    <property type="match status" value="1"/>
</dbReference>
<sequence length="109" mass="12809">MHIEDLHRYCLAKDPVTEELPFGPDTLVFKTFGKIFVLVNLSDEELKFNVKCDPEHALILREHYPQTVFPGYHMNKKHWNTVYANRELSDQQLKDLIDHSFALVSPKKK</sequence>